<dbReference type="PANTHER" id="PTHR43133:SF45">
    <property type="entry name" value="RNA POLYMERASE ECF-TYPE SIGMA FACTOR"/>
    <property type="match status" value="1"/>
</dbReference>
<comment type="caution">
    <text evidence="7">The sequence shown here is derived from an EMBL/GenBank/DDBJ whole genome shotgun (WGS) entry which is preliminary data.</text>
</comment>
<gene>
    <name evidence="7" type="ORF">GCM10023188_11570</name>
</gene>
<sequence>MEKEFLQIVSRHQGILLKICRMYGNNRDEAEDLFQEIVLQLWRSYPGFRHEAKVTTWMYRLALNTAITSLRRSSHSVKWQPLKLQHLNFSEPAANRLDVEYDQELQKAINALNKLDKALVMLYLDEKSYREMAEIMEMSESNIGVKINRIKKKLKETLNP</sequence>
<evidence type="ECO:0000256" key="3">
    <source>
        <dbReference type="ARBA" id="ARBA00023082"/>
    </source>
</evidence>
<dbReference type="RefSeq" id="WP_345157473.1">
    <property type="nucleotide sequence ID" value="NZ_BAABHC010000004.1"/>
</dbReference>
<dbReference type="InterPro" id="IPR013249">
    <property type="entry name" value="RNA_pol_sigma70_r4_t2"/>
</dbReference>
<feature type="domain" description="RNA polymerase sigma factor 70 region 4 type 2" evidence="6">
    <location>
        <begin position="103"/>
        <end position="154"/>
    </location>
</feature>
<proteinExistence type="inferred from homology"/>
<name>A0ABP8LE02_9BACT</name>
<evidence type="ECO:0000313" key="7">
    <source>
        <dbReference type="EMBL" id="GAA4427916.1"/>
    </source>
</evidence>
<dbReference type="SUPFAM" id="SSF88946">
    <property type="entry name" value="Sigma2 domain of RNA polymerase sigma factors"/>
    <property type="match status" value="1"/>
</dbReference>
<dbReference type="SUPFAM" id="SSF88659">
    <property type="entry name" value="Sigma3 and sigma4 domains of RNA polymerase sigma factors"/>
    <property type="match status" value="1"/>
</dbReference>
<dbReference type="Gene3D" id="1.10.10.10">
    <property type="entry name" value="Winged helix-like DNA-binding domain superfamily/Winged helix DNA-binding domain"/>
    <property type="match status" value="1"/>
</dbReference>
<dbReference type="InterPro" id="IPR013325">
    <property type="entry name" value="RNA_pol_sigma_r2"/>
</dbReference>
<dbReference type="InterPro" id="IPR039425">
    <property type="entry name" value="RNA_pol_sigma-70-like"/>
</dbReference>
<dbReference type="Pfam" id="PF08281">
    <property type="entry name" value="Sigma70_r4_2"/>
    <property type="match status" value="1"/>
</dbReference>
<dbReference type="InterPro" id="IPR014284">
    <property type="entry name" value="RNA_pol_sigma-70_dom"/>
</dbReference>
<reference evidence="8" key="1">
    <citation type="journal article" date="2019" name="Int. J. Syst. Evol. Microbiol.">
        <title>The Global Catalogue of Microorganisms (GCM) 10K type strain sequencing project: providing services to taxonomists for standard genome sequencing and annotation.</title>
        <authorList>
            <consortium name="The Broad Institute Genomics Platform"/>
            <consortium name="The Broad Institute Genome Sequencing Center for Infectious Disease"/>
            <person name="Wu L."/>
            <person name="Ma J."/>
        </authorList>
    </citation>
    <scope>NUCLEOTIDE SEQUENCE [LARGE SCALE GENOMIC DNA]</scope>
    <source>
        <strain evidence="8">JCM 17926</strain>
    </source>
</reference>
<organism evidence="7 8">
    <name type="scientific">Pontibacter saemangeumensis</name>
    <dbReference type="NCBI Taxonomy" id="1084525"/>
    <lineage>
        <taxon>Bacteria</taxon>
        <taxon>Pseudomonadati</taxon>
        <taxon>Bacteroidota</taxon>
        <taxon>Cytophagia</taxon>
        <taxon>Cytophagales</taxon>
        <taxon>Hymenobacteraceae</taxon>
        <taxon>Pontibacter</taxon>
    </lineage>
</organism>
<evidence type="ECO:0000259" key="5">
    <source>
        <dbReference type="Pfam" id="PF04542"/>
    </source>
</evidence>
<evidence type="ECO:0000313" key="8">
    <source>
        <dbReference type="Proteomes" id="UP001500552"/>
    </source>
</evidence>
<evidence type="ECO:0000256" key="2">
    <source>
        <dbReference type="ARBA" id="ARBA00023015"/>
    </source>
</evidence>
<evidence type="ECO:0000256" key="4">
    <source>
        <dbReference type="ARBA" id="ARBA00023163"/>
    </source>
</evidence>
<dbReference type="Proteomes" id="UP001500552">
    <property type="component" value="Unassembled WGS sequence"/>
</dbReference>
<keyword evidence="2" id="KW-0805">Transcription regulation</keyword>
<protein>
    <submittedName>
        <fullName evidence="7">RNA polymerase sigma factor</fullName>
    </submittedName>
</protein>
<evidence type="ECO:0000259" key="6">
    <source>
        <dbReference type="Pfam" id="PF08281"/>
    </source>
</evidence>
<dbReference type="InterPro" id="IPR007627">
    <property type="entry name" value="RNA_pol_sigma70_r2"/>
</dbReference>
<accession>A0ABP8LE02</accession>
<dbReference type="EMBL" id="BAABHC010000004">
    <property type="protein sequence ID" value="GAA4427916.1"/>
    <property type="molecule type" value="Genomic_DNA"/>
</dbReference>
<dbReference type="Pfam" id="PF04542">
    <property type="entry name" value="Sigma70_r2"/>
    <property type="match status" value="1"/>
</dbReference>
<evidence type="ECO:0000256" key="1">
    <source>
        <dbReference type="ARBA" id="ARBA00010641"/>
    </source>
</evidence>
<comment type="similarity">
    <text evidence="1">Belongs to the sigma-70 factor family. ECF subfamily.</text>
</comment>
<feature type="domain" description="RNA polymerase sigma-70 region 2" evidence="5">
    <location>
        <begin position="9"/>
        <end position="74"/>
    </location>
</feature>
<dbReference type="PANTHER" id="PTHR43133">
    <property type="entry name" value="RNA POLYMERASE ECF-TYPE SIGMA FACTO"/>
    <property type="match status" value="1"/>
</dbReference>
<keyword evidence="4" id="KW-0804">Transcription</keyword>
<keyword evidence="8" id="KW-1185">Reference proteome</keyword>
<dbReference type="InterPro" id="IPR013324">
    <property type="entry name" value="RNA_pol_sigma_r3/r4-like"/>
</dbReference>
<dbReference type="InterPro" id="IPR036388">
    <property type="entry name" value="WH-like_DNA-bd_sf"/>
</dbReference>
<keyword evidence="3" id="KW-0731">Sigma factor</keyword>
<dbReference type="NCBIfam" id="TIGR02937">
    <property type="entry name" value="sigma70-ECF"/>
    <property type="match status" value="1"/>
</dbReference>
<dbReference type="Gene3D" id="1.10.1740.10">
    <property type="match status" value="1"/>
</dbReference>